<comment type="cofactor">
    <cofactor evidence="14">
        <name>[4Fe-4S] cluster</name>
        <dbReference type="ChEBI" id="CHEBI:49883"/>
    </cofactor>
    <text evidence="14">Binds 1 [4Fe-4S] cluster.</text>
</comment>
<dbReference type="SMART" id="SM00478">
    <property type="entry name" value="ENDO3c"/>
    <property type="match status" value="1"/>
</dbReference>
<dbReference type="CDD" id="cd00056">
    <property type="entry name" value="ENDO3c"/>
    <property type="match status" value="1"/>
</dbReference>
<dbReference type="NCBIfam" id="NF008132">
    <property type="entry name" value="PRK10880.1"/>
    <property type="match status" value="1"/>
</dbReference>
<evidence type="ECO:0000256" key="7">
    <source>
        <dbReference type="ARBA" id="ARBA00022723"/>
    </source>
</evidence>
<dbReference type="GO" id="GO:0006284">
    <property type="term" value="P:base-excision repair"/>
    <property type="evidence" value="ECO:0007669"/>
    <property type="project" value="UniProtKB-UniRule"/>
</dbReference>
<dbReference type="InterPro" id="IPR011257">
    <property type="entry name" value="DNA_glycosylase"/>
</dbReference>
<dbReference type="Pfam" id="PF00730">
    <property type="entry name" value="HhH-GPD"/>
    <property type="match status" value="1"/>
</dbReference>
<reference evidence="16 17" key="1">
    <citation type="submission" date="2018-07" db="EMBL/GenBank/DDBJ databases">
        <title>Halioglobus sp. genome submission.</title>
        <authorList>
            <person name="Ye M.-Q."/>
            <person name="Du Z.-J."/>
        </authorList>
    </citation>
    <scope>NUCLEOTIDE SEQUENCE [LARGE SCALE GENOMIC DNA]</scope>
    <source>
        <strain evidence="16 17">U0301</strain>
    </source>
</reference>
<dbReference type="GO" id="GO:0051539">
    <property type="term" value="F:4 iron, 4 sulfur cluster binding"/>
    <property type="evidence" value="ECO:0007669"/>
    <property type="project" value="UniProtKB-UniRule"/>
</dbReference>
<dbReference type="InterPro" id="IPR000445">
    <property type="entry name" value="HhH_motif"/>
</dbReference>
<organism evidence="16 17">
    <name type="scientific">Seongchinamella sediminis</name>
    <dbReference type="NCBI Taxonomy" id="2283635"/>
    <lineage>
        <taxon>Bacteria</taxon>
        <taxon>Pseudomonadati</taxon>
        <taxon>Pseudomonadota</taxon>
        <taxon>Gammaproteobacteria</taxon>
        <taxon>Cellvibrionales</taxon>
        <taxon>Halieaceae</taxon>
        <taxon>Seongchinamella</taxon>
    </lineage>
</organism>
<dbReference type="Proteomes" id="UP000265509">
    <property type="component" value="Unassembled WGS sequence"/>
</dbReference>
<keyword evidence="6" id="KW-0004">4Fe-4S</keyword>
<dbReference type="Pfam" id="PF00633">
    <property type="entry name" value="HHH"/>
    <property type="match status" value="1"/>
</dbReference>
<comment type="similarity">
    <text evidence="3 14">Belongs to the Nth/MutY family.</text>
</comment>
<dbReference type="InterPro" id="IPR044298">
    <property type="entry name" value="MIG/MutY"/>
</dbReference>
<dbReference type="Gene3D" id="1.10.340.30">
    <property type="entry name" value="Hypothetical protein, domain 2"/>
    <property type="match status" value="1"/>
</dbReference>
<dbReference type="GO" id="GO:0006298">
    <property type="term" value="P:mismatch repair"/>
    <property type="evidence" value="ECO:0007669"/>
    <property type="project" value="TreeGrafter"/>
</dbReference>
<protein>
    <recommendedName>
        <fullName evidence="5 14">Adenine DNA glycosylase</fullName>
        <ecNumber evidence="4 14">3.2.2.31</ecNumber>
    </recommendedName>
</protein>
<evidence type="ECO:0000313" key="17">
    <source>
        <dbReference type="Proteomes" id="UP000265509"/>
    </source>
</evidence>
<keyword evidence="12" id="KW-0234">DNA repair</keyword>
<keyword evidence="9" id="KW-0378">Hydrolase</keyword>
<evidence type="ECO:0000256" key="12">
    <source>
        <dbReference type="ARBA" id="ARBA00023204"/>
    </source>
</evidence>
<evidence type="ECO:0000259" key="15">
    <source>
        <dbReference type="SMART" id="SM00478"/>
    </source>
</evidence>
<evidence type="ECO:0000256" key="6">
    <source>
        <dbReference type="ARBA" id="ARBA00022485"/>
    </source>
</evidence>
<evidence type="ECO:0000256" key="8">
    <source>
        <dbReference type="ARBA" id="ARBA00022763"/>
    </source>
</evidence>
<dbReference type="PANTHER" id="PTHR42944:SF1">
    <property type="entry name" value="ADENINE DNA GLYCOSYLASE"/>
    <property type="match status" value="1"/>
</dbReference>
<dbReference type="SUPFAM" id="SSF48150">
    <property type="entry name" value="DNA-glycosylase"/>
    <property type="match status" value="1"/>
</dbReference>
<dbReference type="OrthoDB" id="9802365at2"/>
<dbReference type="InterPro" id="IPR015797">
    <property type="entry name" value="NUDIX_hydrolase-like_dom_sf"/>
</dbReference>
<evidence type="ECO:0000256" key="13">
    <source>
        <dbReference type="ARBA" id="ARBA00023295"/>
    </source>
</evidence>
<keyword evidence="11" id="KW-0411">Iron-sulfur</keyword>
<dbReference type="Gene3D" id="3.90.79.10">
    <property type="entry name" value="Nucleoside Triphosphate Pyrophosphohydrolase"/>
    <property type="match status" value="1"/>
</dbReference>
<dbReference type="GO" id="GO:0034039">
    <property type="term" value="F:8-oxo-7,8-dihydroguanine DNA N-glycosylase activity"/>
    <property type="evidence" value="ECO:0007669"/>
    <property type="project" value="TreeGrafter"/>
</dbReference>
<comment type="function">
    <text evidence="2">Adenine glycosylase active on G-A mispairs. MutY also corrects error-prone DNA synthesis past GO lesions which are due to the oxidatively damaged form of guanine: 7,8-dihydro-8-oxoguanine (8-oxo-dGTP).</text>
</comment>
<dbReference type="SUPFAM" id="SSF55811">
    <property type="entry name" value="Nudix"/>
    <property type="match status" value="1"/>
</dbReference>
<dbReference type="Pfam" id="PF14815">
    <property type="entry name" value="NUDIX_4"/>
    <property type="match status" value="1"/>
</dbReference>
<dbReference type="AlphaFoldDB" id="A0A3L7E4R5"/>
<dbReference type="GO" id="GO:0000701">
    <property type="term" value="F:purine-specific mismatch base pair DNA N-glycosylase activity"/>
    <property type="evidence" value="ECO:0007669"/>
    <property type="project" value="UniProtKB-EC"/>
</dbReference>
<dbReference type="CDD" id="cd03431">
    <property type="entry name" value="NUDIX_DNA_Glycosylase_C-MutY"/>
    <property type="match status" value="1"/>
</dbReference>
<dbReference type="RefSeq" id="WP_117952719.1">
    <property type="nucleotide sequence ID" value="NZ_QRAN01000002.1"/>
</dbReference>
<evidence type="ECO:0000256" key="4">
    <source>
        <dbReference type="ARBA" id="ARBA00012045"/>
    </source>
</evidence>
<dbReference type="FunFam" id="1.10.340.30:FF:000002">
    <property type="entry name" value="Adenine DNA glycosylase"/>
    <property type="match status" value="1"/>
</dbReference>
<evidence type="ECO:0000256" key="3">
    <source>
        <dbReference type="ARBA" id="ARBA00008343"/>
    </source>
</evidence>
<keyword evidence="10 14" id="KW-0408">Iron</keyword>
<dbReference type="GO" id="GO:0032357">
    <property type="term" value="F:oxidized purine DNA binding"/>
    <property type="evidence" value="ECO:0007669"/>
    <property type="project" value="TreeGrafter"/>
</dbReference>
<keyword evidence="13 14" id="KW-0326">Glycosidase</keyword>
<feature type="domain" description="HhH-GPD" evidence="15">
    <location>
        <begin position="38"/>
        <end position="189"/>
    </location>
</feature>
<comment type="caution">
    <text evidence="16">The sequence shown here is derived from an EMBL/GenBank/DDBJ whole genome shotgun (WGS) entry which is preliminary data.</text>
</comment>
<keyword evidence="17" id="KW-1185">Reference proteome</keyword>
<comment type="catalytic activity">
    <reaction evidence="1 14">
        <text>Hydrolyzes free adenine bases from 7,8-dihydro-8-oxoguanine:adenine mismatched double-stranded DNA, leaving an apurinic site.</text>
        <dbReference type="EC" id="3.2.2.31"/>
    </reaction>
</comment>
<dbReference type="NCBIfam" id="TIGR01084">
    <property type="entry name" value="mutY"/>
    <property type="match status" value="1"/>
</dbReference>
<evidence type="ECO:0000256" key="14">
    <source>
        <dbReference type="RuleBase" id="RU365096"/>
    </source>
</evidence>
<dbReference type="InterPro" id="IPR003265">
    <property type="entry name" value="HhH-GPD_domain"/>
</dbReference>
<evidence type="ECO:0000313" key="16">
    <source>
        <dbReference type="EMBL" id="RLQ23541.1"/>
    </source>
</evidence>
<name>A0A3L7E4R5_9GAMM</name>
<dbReference type="PROSITE" id="PS01155">
    <property type="entry name" value="ENDONUCLEASE_III_2"/>
    <property type="match status" value="1"/>
</dbReference>
<dbReference type="EMBL" id="QRAN01000002">
    <property type="protein sequence ID" value="RLQ23541.1"/>
    <property type="molecule type" value="Genomic_DNA"/>
</dbReference>
<dbReference type="EC" id="3.2.2.31" evidence="4 14"/>
<evidence type="ECO:0000256" key="1">
    <source>
        <dbReference type="ARBA" id="ARBA00000843"/>
    </source>
</evidence>
<dbReference type="InterPro" id="IPR029119">
    <property type="entry name" value="MutY_C"/>
</dbReference>
<sequence length="353" mass="39408">MPQDFAPRILTWFDQHGRHDLPWQRDTSPYRVWVSEIMLQQTQVTTVIPFYQRFMAAFPGVADLAAAPQDQVLHLWTGLGYYARARNLHQAARQVCEQLGGEFPADVEGLMALPGIGRSTAGAIVSIAHGERAAILDGNVKRVLARYHAVPGWPGTTAVHKTLWEIAERYTPAERCADYTQGMMDLGATLCTRSSPQCPRCPLAADCAAHAMGRETDFPGKKPKKTLPVRRTRFLMLRDGDGRAWLEKRPPQGIWGGLWCFPEGEDLDPTHWCLDTIGRAPDAIETWPGFRHSFSHYHLDIEPILVELGNSPGLVMEANRQLWYNVRQPPAIGLAAPIAGLLQQLAHQDLAKE</sequence>
<dbReference type="GO" id="GO:0035485">
    <property type="term" value="F:adenine/guanine mispair binding"/>
    <property type="evidence" value="ECO:0007669"/>
    <property type="project" value="TreeGrafter"/>
</dbReference>
<dbReference type="GO" id="GO:0046872">
    <property type="term" value="F:metal ion binding"/>
    <property type="evidence" value="ECO:0007669"/>
    <property type="project" value="UniProtKB-UniRule"/>
</dbReference>
<evidence type="ECO:0000256" key="5">
    <source>
        <dbReference type="ARBA" id="ARBA00022023"/>
    </source>
</evidence>
<keyword evidence="7" id="KW-0479">Metal-binding</keyword>
<evidence type="ECO:0000256" key="2">
    <source>
        <dbReference type="ARBA" id="ARBA00002933"/>
    </source>
</evidence>
<dbReference type="Gene3D" id="1.10.1670.10">
    <property type="entry name" value="Helix-hairpin-Helix base-excision DNA repair enzymes (C-terminal)"/>
    <property type="match status" value="1"/>
</dbReference>
<dbReference type="InterPro" id="IPR023170">
    <property type="entry name" value="HhH_base_excis_C"/>
</dbReference>
<dbReference type="InterPro" id="IPR004036">
    <property type="entry name" value="Endonuclease-III-like_CS2"/>
</dbReference>
<dbReference type="PANTHER" id="PTHR42944">
    <property type="entry name" value="ADENINE DNA GLYCOSYLASE"/>
    <property type="match status" value="1"/>
</dbReference>
<proteinExistence type="inferred from homology"/>
<gene>
    <name evidence="16" type="ORF">DWB85_03035</name>
</gene>
<evidence type="ECO:0000256" key="9">
    <source>
        <dbReference type="ARBA" id="ARBA00022801"/>
    </source>
</evidence>
<evidence type="ECO:0000256" key="11">
    <source>
        <dbReference type="ARBA" id="ARBA00023014"/>
    </source>
</evidence>
<accession>A0A3L7E4R5</accession>
<evidence type="ECO:0000256" key="10">
    <source>
        <dbReference type="ARBA" id="ARBA00023004"/>
    </source>
</evidence>
<dbReference type="InterPro" id="IPR005760">
    <property type="entry name" value="A/G_AdeGlyc_MutY"/>
</dbReference>
<keyword evidence="8 14" id="KW-0227">DNA damage</keyword>